<dbReference type="RefSeq" id="XP_013385262.1">
    <property type="nucleotide sequence ID" value="XM_013529808.1"/>
</dbReference>
<dbReference type="PRINTS" id="PR00715">
    <property type="entry name" value="MAN6PRECEPTR"/>
</dbReference>
<evidence type="ECO:0000256" key="7">
    <source>
        <dbReference type="ARBA" id="ARBA00023157"/>
    </source>
</evidence>
<dbReference type="InterPro" id="IPR028927">
    <property type="entry name" value="Man-6-P_rcpt"/>
</dbReference>
<evidence type="ECO:0000313" key="12">
    <source>
        <dbReference type="Proteomes" id="UP000085678"/>
    </source>
</evidence>
<dbReference type="InterPro" id="IPR000296">
    <property type="entry name" value="Man-6-P_rcpt_cation_dep"/>
</dbReference>
<keyword evidence="7" id="KW-1015">Disulfide bond</keyword>
<dbReference type="InterPro" id="IPR009011">
    <property type="entry name" value="Man6P_isomerase_rcpt-bd_dom_sf"/>
</dbReference>
<feature type="chain" id="PRO_5010380266" evidence="10">
    <location>
        <begin position="22"/>
        <end position="280"/>
    </location>
</feature>
<dbReference type="GO" id="GO:0005802">
    <property type="term" value="C:trans-Golgi network"/>
    <property type="evidence" value="ECO:0007669"/>
    <property type="project" value="TreeGrafter"/>
</dbReference>
<gene>
    <name evidence="13" type="primary">LOC106155131</name>
</gene>
<dbReference type="AlphaFoldDB" id="A0A1S3HGU1"/>
<keyword evidence="5 9" id="KW-1133">Transmembrane helix</keyword>
<feature type="domain" description="MRH" evidence="11">
    <location>
        <begin position="57"/>
        <end position="179"/>
    </location>
</feature>
<evidence type="ECO:0000259" key="11">
    <source>
        <dbReference type="PROSITE" id="PS51914"/>
    </source>
</evidence>
<evidence type="ECO:0000256" key="1">
    <source>
        <dbReference type="ARBA" id="ARBA00004308"/>
    </source>
</evidence>
<proteinExistence type="predicted"/>
<evidence type="ECO:0000256" key="4">
    <source>
        <dbReference type="ARBA" id="ARBA00022729"/>
    </source>
</evidence>
<organism evidence="12 13">
    <name type="scientific">Lingula anatina</name>
    <name type="common">Brachiopod</name>
    <name type="synonym">Lingula unguis</name>
    <dbReference type="NCBI Taxonomy" id="7574"/>
    <lineage>
        <taxon>Eukaryota</taxon>
        <taxon>Metazoa</taxon>
        <taxon>Spiralia</taxon>
        <taxon>Lophotrochozoa</taxon>
        <taxon>Brachiopoda</taxon>
        <taxon>Linguliformea</taxon>
        <taxon>Lingulata</taxon>
        <taxon>Lingulida</taxon>
        <taxon>Linguloidea</taxon>
        <taxon>Lingulidae</taxon>
        <taxon>Lingula</taxon>
    </lineage>
</organism>
<evidence type="ECO:0000256" key="10">
    <source>
        <dbReference type="SAM" id="SignalP"/>
    </source>
</evidence>
<evidence type="ECO:0000256" key="6">
    <source>
        <dbReference type="ARBA" id="ARBA00023136"/>
    </source>
</evidence>
<evidence type="ECO:0000256" key="8">
    <source>
        <dbReference type="ARBA" id="ARBA00023180"/>
    </source>
</evidence>
<dbReference type="PROSITE" id="PS51914">
    <property type="entry name" value="MRH"/>
    <property type="match status" value="1"/>
</dbReference>
<keyword evidence="13" id="KW-0675">Receptor</keyword>
<evidence type="ECO:0000256" key="3">
    <source>
        <dbReference type="ARBA" id="ARBA00022692"/>
    </source>
</evidence>
<keyword evidence="8" id="KW-0325">Glycoprotein</keyword>
<dbReference type="Proteomes" id="UP000085678">
    <property type="component" value="Unplaced"/>
</dbReference>
<keyword evidence="3 9" id="KW-0812">Transmembrane</keyword>
<dbReference type="GO" id="GO:0019904">
    <property type="term" value="F:protein domain specific binding"/>
    <property type="evidence" value="ECO:0007669"/>
    <property type="project" value="InterPro"/>
</dbReference>
<dbReference type="Gene3D" id="2.70.130.10">
    <property type="entry name" value="Mannose-6-phosphate receptor binding domain"/>
    <property type="match status" value="1"/>
</dbReference>
<dbReference type="PANTHER" id="PTHR15071">
    <property type="entry name" value="MANNOSE-6-PHOSPHATE RECEPTOR FAMILY MEMBER"/>
    <property type="match status" value="1"/>
</dbReference>
<dbReference type="OrthoDB" id="29460at2759"/>
<keyword evidence="6 9" id="KW-0472">Membrane</keyword>
<dbReference type="STRING" id="7574.A0A1S3HGU1"/>
<accession>A0A1S3HGU1</accession>
<evidence type="ECO:0000256" key="2">
    <source>
        <dbReference type="ARBA" id="ARBA00022448"/>
    </source>
</evidence>
<evidence type="ECO:0000256" key="9">
    <source>
        <dbReference type="SAM" id="Phobius"/>
    </source>
</evidence>
<evidence type="ECO:0000313" key="13">
    <source>
        <dbReference type="RefSeq" id="XP_013385262.1"/>
    </source>
</evidence>
<keyword evidence="2" id="KW-0813">Transport</keyword>
<protein>
    <submittedName>
        <fullName evidence="13">Cation-dependent mannose-6-phosphate receptor</fullName>
    </submittedName>
</protein>
<keyword evidence="12" id="KW-1185">Reference proteome</keyword>
<dbReference type="GO" id="GO:0006622">
    <property type="term" value="P:protein targeting to lysosome"/>
    <property type="evidence" value="ECO:0007669"/>
    <property type="project" value="InterPro"/>
</dbReference>
<sequence length="280" mass="31422">MQLKTVFRNCVVFYLISVVMTDDINTDICAYPKHNPGTDLPPAVKRALGVLTKLTGTRFVDKDDKGEYEYKIGICTKADDDAMDNVGVVQVKVKDKHKHRIGFYNDSHLTGGTDWISLEYRGGENYGTHCTHENKKAIIMIVCDPNDSEGHGKVVEENNQKTDECYYLFEYSHSAVCTEVPSFQLLQGLSAGSVIIIIFISLMALYCIVGLLYQRFVRGAKGMEQIPNYAFWQDFGNLQADGCDLVCRSGQRFSSRAYKGIGDDQLGDDEQDIDDHLLPM</sequence>
<reference evidence="13" key="1">
    <citation type="submission" date="2025-08" db="UniProtKB">
        <authorList>
            <consortium name="RefSeq"/>
        </authorList>
    </citation>
    <scope>IDENTIFICATION</scope>
    <source>
        <tissue evidence="13">Gonads</tissue>
    </source>
</reference>
<dbReference type="Pfam" id="PF02157">
    <property type="entry name" value="Man-6-P_recep"/>
    <property type="match status" value="1"/>
</dbReference>
<feature type="transmembrane region" description="Helical" evidence="9">
    <location>
        <begin position="191"/>
        <end position="213"/>
    </location>
</feature>
<dbReference type="GeneID" id="106155131"/>
<name>A0A1S3HGU1_LINAN</name>
<dbReference type="InterPro" id="IPR044865">
    <property type="entry name" value="MRH_dom"/>
</dbReference>
<dbReference type="SUPFAM" id="SSF50911">
    <property type="entry name" value="Mannose 6-phosphate receptor domain"/>
    <property type="match status" value="1"/>
</dbReference>
<dbReference type="GO" id="GO:0005768">
    <property type="term" value="C:endosome"/>
    <property type="evidence" value="ECO:0007669"/>
    <property type="project" value="InterPro"/>
</dbReference>
<feature type="signal peptide" evidence="10">
    <location>
        <begin position="1"/>
        <end position="21"/>
    </location>
</feature>
<dbReference type="PANTHER" id="PTHR15071:SF29">
    <property type="entry name" value="CATION-DEPENDENT MANNOSE-6-PHOSPHATE RECEPTOR"/>
    <property type="match status" value="1"/>
</dbReference>
<evidence type="ECO:0000256" key="5">
    <source>
        <dbReference type="ARBA" id="ARBA00022989"/>
    </source>
</evidence>
<dbReference type="KEGG" id="lak:106155131"/>
<keyword evidence="4 10" id="KW-0732">Signal</keyword>
<dbReference type="InParanoid" id="A0A1S3HGU1"/>
<comment type="subcellular location">
    <subcellularLocation>
        <location evidence="1">Endomembrane system</location>
    </subcellularLocation>
</comment>